<dbReference type="Proteomes" id="UP000824120">
    <property type="component" value="Chromosome 5"/>
</dbReference>
<protein>
    <submittedName>
        <fullName evidence="1">Uncharacterized protein</fullName>
    </submittedName>
</protein>
<organism evidence="1 2">
    <name type="scientific">Solanum commersonii</name>
    <name type="common">Commerson's wild potato</name>
    <name type="synonym">Commerson's nightshade</name>
    <dbReference type="NCBI Taxonomy" id="4109"/>
    <lineage>
        <taxon>Eukaryota</taxon>
        <taxon>Viridiplantae</taxon>
        <taxon>Streptophyta</taxon>
        <taxon>Embryophyta</taxon>
        <taxon>Tracheophyta</taxon>
        <taxon>Spermatophyta</taxon>
        <taxon>Magnoliopsida</taxon>
        <taxon>eudicotyledons</taxon>
        <taxon>Gunneridae</taxon>
        <taxon>Pentapetalae</taxon>
        <taxon>asterids</taxon>
        <taxon>lamiids</taxon>
        <taxon>Solanales</taxon>
        <taxon>Solanaceae</taxon>
        <taxon>Solanoideae</taxon>
        <taxon>Solaneae</taxon>
        <taxon>Solanum</taxon>
    </lineage>
</organism>
<gene>
    <name evidence="1" type="ORF">H5410_026150</name>
</gene>
<proteinExistence type="predicted"/>
<sequence length="79" mass="9349">MAKIFHRGLLRLEQWTQFVLRGKQTHFQVQTSHKVVQTIPKVGKRRICLFSCAIVYGFFVMQNSHNKIAKKFHRSPLRP</sequence>
<name>A0A9J5YW81_SOLCO</name>
<accession>A0A9J5YW81</accession>
<evidence type="ECO:0000313" key="2">
    <source>
        <dbReference type="Proteomes" id="UP000824120"/>
    </source>
</evidence>
<comment type="caution">
    <text evidence="1">The sequence shown here is derived from an EMBL/GenBank/DDBJ whole genome shotgun (WGS) entry which is preliminary data.</text>
</comment>
<dbReference type="EMBL" id="JACXVP010000005">
    <property type="protein sequence ID" value="KAG5604658.1"/>
    <property type="molecule type" value="Genomic_DNA"/>
</dbReference>
<reference evidence="1 2" key="1">
    <citation type="submission" date="2020-09" db="EMBL/GenBank/DDBJ databases">
        <title>De no assembly of potato wild relative species, Solanum commersonii.</title>
        <authorList>
            <person name="Cho K."/>
        </authorList>
    </citation>
    <scope>NUCLEOTIDE SEQUENCE [LARGE SCALE GENOMIC DNA]</scope>
    <source>
        <strain evidence="1">LZ3.2</strain>
        <tissue evidence="1">Leaf</tissue>
    </source>
</reference>
<keyword evidence="2" id="KW-1185">Reference proteome</keyword>
<evidence type="ECO:0000313" key="1">
    <source>
        <dbReference type="EMBL" id="KAG5604658.1"/>
    </source>
</evidence>
<dbReference type="AlphaFoldDB" id="A0A9J5YW81"/>